<reference evidence="1 2" key="1">
    <citation type="submission" date="2017-01" db="EMBL/GenBank/DDBJ databases">
        <title>Draft genome sequence of an E. coli strain isolated from human, in Amazon, Brazil.</title>
        <authorList>
            <person name="Moura Q."/>
            <person name="Fernandes M.R."/>
            <person name="Cerdeira L."/>
            <person name="Vianello M."/>
            <person name="Souza T.A."/>
            <person name="Ienne S."/>
            <person name="Lincopan N."/>
        </authorList>
    </citation>
    <scope>NUCLEOTIDE SEQUENCE [LARGE SCALE GENOMIC DNA]</scope>
    <source>
        <strain evidence="1 2">ICBEcBL-II-13</strain>
    </source>
</reference>
<comment type="caution">
    <text evidence="1">The sequence shown here is derived from an EMBL/GenBank/DDBJ whole genome shotgun (WGS) entry which is preliminary data.</text>
</comment>
<dbReference type="PIRSF" id="PIRSF025560">
    <property type="entry name" value="UCP025560"/>
    <property type="match status" value="1"/>
</dbReference>
<evidence type="ECO:0008006" key="3">
    <source>
        <dbReference type="Google" id="ProtNLM"/>
    </source>
</evidence>
<dbReference type="Proteomes" id="UP000188967">
    <property type="component" value="Unassembled WGS sequence"/>
</dbReference>
<gene>
    <name evidence="1" type="ORF">BXT93_25655</name>
</gene>
<dbReference type="Pfam" id="PF07027">
    <property type="entry name" value="DUF1318"/>
    <property type="match status" value="1"/>
</dbReference>
<dbReference type="EMBL" id="MTPS01000545">
    <property type="protein sequence ID" value="ONG27605.1"/>
    <property type="molecule type" value="Genomic_DNA"/>
</dbReference>
<evidence type="ECO:0000313" key="1">
    <source>
        <dbReference type="EMBL" id="ONG27605.1"/>
    </source>
</evidence>
<sequence length="108" mass="12140">MMKRNLMLCFVINALFSTSAMALTLNDARTQGRVGETYNGYLVALKADTETQMLVKRINESRNKSYQQLAMKNNLPVAEVEKLAGQKLVAKAKPGEYIRGINGMWLQK</sequence>
<proteinExistence type="predicted"/>
<evidence type="ECO:0000313" key="2">
    <source>
        <dbReference type="Proteomes" id="UP000188967"/>
    </source>
</evidence>
<protein>
    <recommendedName>
        <fullName evidence="3">DUF1318 domain-containing protein</fullName>
    </recommendedName>
</protein>
<organism evidence="1 2">
    <name type="scientific">Escherichia coli</name>
    <dbReference type="NCBI Taxonomy" id="562"/>
    <lineage>
        <taxon>Bacteria</taxon>
        <taxon>Pseudomonadati</taxon>
        <taxon>Pseudomonadota</taxon>
        <taxon>Gammaproteobacteria</taxon>
        <taxon>Enterobacterales</taxon>
        <taxon>Enterobacteriaceae</taxon>
        <taxon>Escherichia</taxon>
    </lineage>
</organism>
<name>A0A1L7AV70_ECOLX</name>
<dbReference type="AlphaFoldDB" id="A0A1L7AV70"/>
<accession>A0A1L7AV70</accession>
<dbReference type="InterPro" id="IPR008309">
    <property type="entry name" value="YdbL"/>
</dbReference>